<dbReference type="EMBL" id="CAIX01000345">
    <property type="protein sequence ID" value="CCI10689.1"/>
    <property type="molecule type" value="Genomic_DNA"/>
</dbReference>
<keyword evidence="2" id="KW-1185">Reference proteome</keyword>
<gene>
    <name evidence="1" type="ORF">BN9_112420</name>
</gene>
<dbReference type="InParanoid" id="A0A024FVJ9"/>
<evidence type="ECO:0000313" key="1">
    <source>
        <dbReference type="EMBL" id="CCI10689.1"/>
    </source>
</evidence>
<dbReference type="AlphaFoldDB" id="A0A024FVJ9"/>
<proteinExistence type="predicted"/>
<protein>
    <submittedName>
        <fullName evidence="1">Uncharacterized protein</fullName>
    </submittedName>
</protein>
<evidence type="ECO:0000313" key="2">
    <source>
        <dbReference type="Proteomes" id="UP000053237"/>
    </source>
</evidence>
<accession>A0A024FVJ9</accession>
<sequence length="122" mass="14367">MSYNARIKLIQIEKQQKSVVQQSDTGRRYAHSFFIYSASLRDTLKHKPHHTGACVAYDDNAFQIALSTRIVFRLPQIRQSERMDIVFDLKVTNGTSRRVVYVRQIQMQAMEIYRLYYGLSIF</sequence>
<organism evidence="1 2">
    <name type="scientific">Albugo candida</name>
    <dbReference type="NCBI Taxonomy" id="65357"/>
    <lineage>
        <taxon>Eukaryota</taxon>
        <taxon>Sar</taxon>
        <taxon>Stramenopiles</taxon>
        <taxon>Oomycota</taxon>
        <taxon>Peronosporomycetes</taxon>
        <taxon>Albuginales</taxon>
        <taxon>Albuginaceae</taxon>
        <taxon>Albugo</taxon>
    </lineage>
</organism>
<comment type="caution">
    <text evidence="1">The sequence shown here is derived from an EMBL/GenBank/DDBJ whole genome shotgun (WGS) entry which is preliminary data.</text>
</comment>
<name>A0A024FVJ9_9STRA</name>
<reference evidence="1 2" key="1">
    <citation type="submission" date="2012-05" db="EMBL/GenBank/DDBJ databases">
        <title>Recombination and specialization in a pathogen metapopulation.</title>
        <authorList>
            <person name="Gardiner A."/>
            <person name="Kemen E."/>
            <person name="Schultz-Larsen T."/>
            <person name="MacLean D."/>
            <person name="Van Oosterhout C."/>
            <person name="Jones J.D.G."/>
        </authorList>
    </citation>
    <scope>NUCLEOTIDE SEQUENCE [LARGE SCALE GENOMIC DNA]</scope>
    <source>
        <strain evidence="1 2">Ac Nc2</strain>
    </source>
</reference>
<dbReference type="Proteomes" id="UP000053237">
    <property type="component" value="Unassembled WGS sequence"/>
</dbReference>